<evidence type="ECO:0000256" key="5">
    <source>
        <dbReference type="ARBA" id="ARBA00023163"/>
    </source>
</evidence>
<dbReference type="InterPro" id="IPR003593">
    <property type="entry name" value="AAA+_ATPase"/>
</dbReference>
<evidence type="ECO:0000259" key="6">
    <source>
        <dbReference type="PROSITE" id="PS50045"/>
    </source>
</evidence>
<dbReference type="EMBL" id="JAUEDK010000006">
    <property type="protein sequence ID" value="MDN0074301.1"/>
    <property type="molecule type" value="Genomic_DNA"/>
</dbReference>
<feature type="domain" description="Sigma-54 factor interaction" evidence="6">
    <location>
        <begin position="349"/>
        <end position="560"/>
    </location>
</feature>
<evidence type="ECO:0000256" key="1">
    <source>
        <dbReference type="ARBA" id="ARBA00022741"/>
    </source>
</evidence>
<organism evidence="7 8">
    <name type="scientific">Crenobacter oryzisoli</name>
    <dbReference type="NCBI Taxonomy" id="3056844"/>
    <lineage>
        <taxon>Bacteria</taxon>
        <taxon>Pseudomonadati</taxon>
        <taxon>Pseudomonadota</taxon>
        <taxon>Betaproteobacteria</taxon>
        <taxon>Neisseriales</taxon>
        <taxon>Neisseriaceae</taxon>
        <taxon>Crenobacter</taxon>
    </lineage>
</organism>
<dbReference type="InterPro" id="IPR009057">
    <property type="entry name" value="Homeodomain-like_sf"/>
</dbReference>
<dbReference type="RefSeq" id="WP_289828856.1">
    <property type="nucleotide sequence ID" value="NZ_JAUEDK010000006.1"/>
</dbReference>
<dbReference type="Gene3D" id="3.30.450.40">
    <property type="match status" value="1"/>
</dbReference>
<evidence type="ECO:0000256" key="3">
    <source>
        <dbReference type="ARBA" id="ARBA00023015"/>
    </source>
</evidence>
<dbReference type="InterPro" id="IPR025662">
    <property type="entry name" value="Sigma_54_int_dom_ATP-bd_1"/>
</dbReference>
<keyword evidence="1" id="KW-0547">Nucleotide-binding</keyword>
<gene>
    <name evidence="7" type="ORF">QU481_05270</name>
</gene>
<dbReference type="Gene3D" id="1.10.8.60">
    <property type="match status" value="1"/>
</dbReference>
<dbReference type="InterPro" id="IPR025944">
    <property type="entry name" value="Sigma_54_int_dom_CS"/>
</dbReference>
<dbReference type="Gene3D" id="3.40.50.300">
    <property type="entry name" value="P-loop containing nucleotide triphosphate hydrolases"/>
    <property type="match status" value="1"/>
</dbReference>
<dbReference type="PANTHER" id="PTHR32071:SF77">
    <property type="entry name" value="TRANSCRIPTIONAL REGULATORY PROTEIN"/>
    <property type="match status" value="1"/>
</dbReference>
<protein>
    <submittedName>
        <fullName evidence="7">Sigma-54-dependent Fis family transcriptional regulator</fullName>
    </submittedName>
</protein>
<evidence type="ECO:0000313" key="7">
    <source>
        <dbReference type="EMBL" id="MDN0074301.1"/>
    </source>
</evidence>
<dbReference type="Pfam" id="PF01590">
    <property type="entry name" value="GAF"/>
    <property type="match status" value="1"/>
</dbReference>
<dbReference type="SUPFAM" id="SSF46689">
    <property type="entry name" value="Homeodomain-like"/>
    <property type="match status" value="1"/>
</dbReference>
<sequence length="627" mass="68481">MSETVYLPLQEARRRFFDGQTLPADAVPPAILQSWQRCLGLGMPAAGRRQAERLGEQTLRERREYNGDWLALARPTLDGLFEGVVDDGHVVIVADARGLILDASGNAAFLDRAEQVALTPGMDWSEEVRGTNAIGTALALGGSVRVRGGEHYLERNRSLSCTARTLVDPLGQTLGVIDVSGLPRRLGDGHGQLVEATVRLIEQQLFGQRFGRHDTLLVHPDPTQLGTPRAGRLAFDEAERLVAANRQALGWLGLDWSALQQHRFADLFGESLGHWRARYGVGTILLPHGGRLPLSARLLPAASATPAARPRSVADREAVAKAPATAAVLPVQPQCEAGLPDELSTRALRLFEADIPVLLQGETGVGKDRFARWLHQASSRTRGPFVAVNCAAIPDGLIEAELFGYEEGAFTGARRQGSRGRLREAHGGVLFLDEIGDMPLALQARLLRVLQDRLVTPLGGGTSHSVDLRLICATHRPLKRLVEQEAFRADLYYRLCHYPLRLPPLRERGDVAAIAQQLLDARGARSRDISLAPALLQAMRRYAWPGNLRELDNLLATLLALADDGNTLTLDHLPEELREDMLRDEAKPLDDSLLEQALARCGGNVSAAARALGISRSTLYRQRRRAG</sequence>
<reference evidence="7" key="1">
    <citation type="submission" date="2023-06" db="EMBL/GenBank/DDBJ databases">
        <authorList>
            <person name="Zhang S."/>
        </authorList>
    </citation>
    <scope>NUCLEOTIDE SEQUENCE</scope>
    <source>
        <strain evidence="7">SG2303</strain>
    </source>
</reference>
<dbReference type="PANTHER" id="PTHR32071">
    <property type="entry name" value="TRANSCRIPTIONAL REGULATORY PROTEIN"/>
    <property type="match status" value="1"/>
</dbReference>
<dbReference type="PROSITE" id="PS00688">
    <property type="entry name" value="SIGMA54_INTERACT_3"/>
    <property type="match status" value="1"/>
</dbReference>
<dbReference type="SUPFAM" id="SSF52540">
    <property type="entry name" value="P-loop containing nucleoside triphosphate hydrolases"/>
    <property type="match status" value="1"/>
</dbReference>
<dbReference type="Gene3D" id="1.10.10.60">
    <property type="entry name" value="Homeodomain-like"/>
    <property type="match status" value="1"/>
</dbReference>
<keyword evidence="5" id="KW-0804">Transcription</keyword>
<comment type="caution">
    <text evidence="7">The sequence shown here is derived from an EMBL/GenBank/DDBJ whole genome shotgun (WGS) entry which is preliminary data.</text>
</comment>
<keyword evidence="2" id="KW-0067">ATP-binding</keyword>
<dbReference type="PRINTS" id="PR01590">
    <property type="entry name" value="HTHFIS"/>
</dbReference>
<evidence type="ECO:0000313" key="8">
    <source>
        <dbReference type="Proteomes" id="UP001168540"/>
    </source>
</evidence>
<evidence type="ECO:0000256" key="4">
    <source>
        <dbReference type="ARBA" id="ARBA00023125"/>
    </source>
</evidence>
<accession>A0ABT7XKJ7</accession>
<dbReference type="Proteomes" id="UP001168540">
    <property type="component" value="Unassembled WGS sequence"/>
</dbReference>
<proteinExistence type="predicted"/>
<dbReference type="InterPro" id="IPR058031">
    <property type="entry name" value="AAA_lid_NorR"/>
</dbReference>
<dbReference type="InterPro" id="IPR002078">
    <property type="entry name" value="Sigma_54_int"/>
</dbReference>
<evidence type="ECO:0000256" key="2">
    <source>
        <dbReference type="ARBA" id="ARBA00022840"/>
    </source>
</evidence>
<dbReference type="PROSITE" id="PS00675">
    <property type="entry name" value="SIGMA54_INTERACT_1"/>
    <property type="match status" value="1"/>
</dbReference>
<dbReference type="Pfam" id="PF00158">
    <property type="entry name" value="Sigma54_activat"/>
    <property type="match status" value="1"/>
</dbReference>
<keyword evidence="4" id="KW-0238">DNA-binding</keyword>
<name>A0ABT7XKJ7_9NEIS</name>
<dbReference type="PROSITE" id="PS50045">
    <property type="entry name" value="SIGMA54_INTERACT_4"/>
    <property type="match status" value="1"/>
</dbReference>
<dbReference type="InterPro" id="IPR027417">
    <property type="entry name" value="P-loop_NTPase"/>
</dbReference>
<dbReference type="SMART" id="SM00382">
    <property type="entry name" value="AAA"/>
    <property type="match status" value="1"/>
</dbReference>
<dbReference type="Pfam" id="PF02954">
    <property type="entry name" value="HTH_8"/>
    <property type="match status" value="1"/>
</dbReference>
<keyword evidence="3" id="KW-0805">Transcription regulation</keyword>
<dbReference type="CDD" id="cd00009">
    <property type="entry name" value="AAA"/>
    <property type="match status" value="1"/>
</dbReference>
<keyword evidence="8" id="KW-1185">Reference proteome</keyword>
<dbReference type="InterPro" id="IPR002197">
    <property type="entry name" value="HTH_Fis"/>
</dbReference>
<dbReference type="InterPro" id="IPR003018">
    <property type="entry name" value="GAF"/>
</dbReference>
<dbReference type="InterPro" id="IPR029016">
    <property type="entry name" value="GAF-like_dom_sf"/>
</dbReference>
<dbReference type="Pfam" id="PF25601">
    <property type="entry name" value="AAA_lid_14"/>
    <property type="match status" value="1"/>
</dbReference>